<evidence type="ECO:0000313" key="1">
    <source>
        <dbReference type="EMBL" id="ALT58069.1"/>
    </source>
</evidence>
<protein>
    <submittedName>
        <fullName evidence="1">Uncharacterized protein</fullName>
    </submittedName>
</protein>
<dbReference type="EMBL" id="KU245542">
    <property type="protein sequence ID" value="ALT58069.1"/>
    <property type="molecule type" value="Genomic_DNA"/>
</dbReference>
<organism evidence="1 2">
    <name type="scientific">Pseudomonas phage SM1</name>
    <dbReference type="NCBI Taxonomy" id="1772332"/>
    <lineage>
        <taxon>Viruses</taxon>
        <taxon>Duplodnaviria</taxon>
        <taxon>Heunggongvirae</taxon>
        <taxon>Uroviricota</taxon>
        <taxon>Caudoviricetes</taxon>
        <taxon>Samunavirus</taxon>
        <taxon>Samunavirus SM1</taxon>
    </lineage>
</organism>
<proteinExistence type="predicted"/>
<dbReference type="Proteomes" id="UP000224832">
    <property type="component" value="Segment"/>
</dbReference>
<evidence type="ECO:0000313" key="2">
    <source>
        <dbReference type="Proteomes" id="UP000224832"/>
    </source>
</evidence>
<sequence>MSKFIIEWGRLDETLPTSVPMATAMFEVESLSGAFRMVGSLAHTLTTDRVEDSAVLSNIYGCVAHRFNSALKANGRAVFWGARDDWFISITNRDKHPLDGGYRSVAQTKVKAKWMATLSLRREFPLKEQTRKLVQQLIAEHERCHSYCEGDCRMGIAIRDAEIALNAMESPL</sequence>
<keyword evidence="2" id="KW-1185">Reference proteome</keyword>
<name>A0A0U2KZ45_9CAUD</name>
<reference evidence="1 2" key="1">
    <citation type="submission" date="2015-12" db="EMBL/GenBank/DDBJ databases">
        <title>In silico genomic study of Pseudomonas phage SM1.</title>
        <authorList>
            <person name="Zawawi N.A.M."/>
            <person name="Mat-Arip Y."/>
            <person name="Wan-Jauhari W.K."/>
            <person name="Fauzi A.A."/>
            <person name="Yee F.J."/>
        </authorList>
    </citation>
    <scope>NUCLEOTIDE SEQUENCE [LARGE SCALE GENOMIC DNA]</scope>
</reference>
<accession>A0A0U2KZ45</accession>
<gene>
    <name evidence="1" type="ORF">SM1_077</name>
</gene>